<dbReference type="InterPro" id="IPR008928">
    <property type="entry name" value="6-hairpin_glycosidase_sf"/>
</dbReference>
<dbReference type="PANTHER" id="PTHR47791">
    <property type="entry name" value="MEIOTICALLY UP-REGULATED GENE 191 PROTEIN"/>
    <property type="match status" value="1"/>
</dbReference>
<dbReference type="GO" id="GO:0016787">
    <property type="term" value="F:hydrolase activity"/>
    <property type="evidence" value="ECO:0007669"/>
    <property type="project" value="UniProtKB-KW"/>
</dbReference>
<keyword evidence="2" id="KW-0378">Hydrolase</keyword>
<comment type="caution">
    <text evidence="2">The sequence shown here is derived from an EMBL/GenBank/DDBJ whole genome shotgun (WGS) entry which is preliminary data.</text>
</comment>
<proteinExistence type="predicted"/>
<dbReference type="EMBL" id="JAULSY010000002">
    <property type="protein sequence ID" value="KAK0674389.1"/>
    <property type="molecule type" value="Genomic_DNA"/>
</dbReference>
<dbReference type="Proteomes" id="UP001174997">
    <property type="component" value="Unassembled WGS sequence"/>
</dbReference>
<dbReference type="GO" id="GO:0005975">
    <property type="term" value="P:carbohydrate metabolic process"/>
    <property type="evidence" value="ECO:0007669"/>
    <property type="project" value="InterPro"/>
</dbReference>
<dbReference type="AlphaFoldDB" id="A0AA39ZND4"/>
<dbReference type="Gene3D" id="1.50.10.20">
    <property type="match status" value="1"/>
</dbReference>
<reference evidence="2" key="1">
    <citation type="submission" date="2023-06" db="EMBL/GenBank/DDBJ databases">
        <title>Genome-scale phylogeny and comparative genomics of the fungal order Sordariales.</title>
        <authorList>
            <consortium name="Lawrence Berkeley National Laboratory"/>
            <person name="Hensen N."/>
            <person name="Bonometti L."/>
            <person name="Westerberg I."/>
            <person name="Brannstrom I.O."/>
            <person name="Guillou S."/>
            <person name="Cros-Aarteil S."/>
            <person name="Calhoun S."/>
            <person name="Haridas S."/>
            <person name="Kuo A."/>
            <person name="Mondo S."/>
            <person name="Pangilinan J."/>
            <person name="Riley R."/>
            <person name="Labutti K."/>
            <person name="Andreopoulos B."/>
            <person name="Lipzen A."/>
            <person name="Chen C."/>
            <person name="Yanf M."/>
            <person name="Daum C."/>
            <person name="Ng V."/>
            <person name="Clum A."/>
            <person name="Steindorff A."/>
            <person name="Ohm R."/>
            <person name="Martin F."/>
            <person name="Silar P."/>
            <person name="Natvig D."/>
            <person name="Lalanne C."/>
            <person name="Gautier V."/>
            <person name="Ament-Velasquez S.L."/>
            <person name="Kruys A."/>
            <person name="Hutchinson M.I."/>
            <person name="Powell A.J."/>
            <person name="Barry K."/>
            <person name="Miller A.N."/>
            <person name="Grigoriev I.V."/>
            <person name="Debuchy R."/>
            <person name="Gladieux P."/>
            <person name="Thoren M.H."/>
            <person name="Johannesson H."/>
        </authorList>
    </citation>
    <scope>NUCLEOTIDE SEQUENCE</scope>
    <source>
        <strain evidence="2">CBS 307.81</strain>
    </source>
</reference>
<dbReference type="SUPFAM" id="SSF48208">
    <property type="entry name" value="Six-hairpin glycosidases"/>
    <property type="match status" value="1"/>
</dbReference>
<dbReference type="PANTHER" id="PTHR47791:SF3">
    <property type="entry name" value="MEIOTICALLY UP-REGULATED GENE 191 PROTEIN"/>
    <property type="match status" value="1"/>
</dbReference>
<gene>
    <name evidence="2" type="ORF">QBC41DRAFT_385430</name>
</gene>
<dbReference type="Pfam" id="PF03663">
    <property type="entry name" value="Glyco_hydro_76"/>
    <property type="match status" value="1"/>
</dbReference>
<evidence type="ECO:0000313" key="3">
    <source>
        <dbReference type="Proteomes" id="UP001174997"/>
    </source>
</evidence>
<dbReference type="InterPro" id="IPR053169">
    <property type="entry name" value="MUG_Protein"/>
</dbReference>
<keyword evidence="1" id="KW-0732">Signal</keyword>
<dbReference type="InterPro" id="IPR005198">
    <property type="entry name" value="Glyco_hydro_76"/>
</dbReference>
<accession>A0AA39ZND4</accession>
<evidence type="ECO:0000256" key="1">
    <source>
        <dbReference type="SAM" id="SignalP"/>
    </source>
</evidence>
<feature type="chain" id="PRO_5041427551" evidence="1">
    <location>
        <begin position="19"/>
        <end position="397"/>
    </location>
</feature>
<organism evidence="2 3">
    <name type="scientific">Cercophora samala</name>
    <dbReference type="NCBI Taxonomy" id="330535"/>
    <lineage>
        <taxon>Eukaryota</taxon>
        <taxon>Fungi</taxon>
        <taxon>Dikarya</taxon>
        <taxon>Ascomycota</taxon>
        <taxon>Pezizomycotina</taxon>
        <taxon>Sordariomycetes</taxon>
        <taxon>Sordariomycetidae</taxon>
        <taxon>Sordariales</taxon>
        <taxon>Lasiosphaeriaceae</taxon>
        <taxon>Cercophora</taxon>
    </lineage>
</organism>
<keyword evidence="3" id="KW-1185">Reference proteome</keyword>
<feature type="signal peptide" evidence="1">
    <location>
        <begin position="1"/>
        <end position="18"/>
    </location>
</feature>
<sequence>MKFSHILLTTLLPPLSHAASCVSPRDNTTTTTATTSTLNLNYTTLSHRALTGLNIDFFNTTAQRWSVQDAWWLSAIALTNLLSYSLATKTTEYLPQITSVINAQSQPLPWWPQGNGSFRADSTDDTAWWALALLQTYDLTGNATYLSLAQADERYIYSYWSNATCRGGVVQDIRRNAYKNAISNELYISLAAGLYLRTKEGVYLTRAKQAWEWFGQSGMINGGDLVNDGLTEDGSCRNNNQTEWSYNQGVILGGLVDLYHATGNTTYLTTARKIADAAVASSSPLISSSSSSSSSNDTTGMLTESCEGAKTCNNDQQAFKGIFAYNLAKLDREFPGERPYKGVLTKWAESMYSYDRAVVKRAGEEGDLYDVSWGGEYETGSLGRQVSGLGLLVALIE</sequence>
<name>A0AA39ZND4_9PEZI</name>
<evidence type="ECO:0000313" key="2">
    <source>
        <dbReference type="EMBL" id="KAK0674389.1"/>
    </source>
</evidence>
<protein>
    <submittedName>
        <fullName evidence="2">Glycoside hydrolase family 76 protein</fullName>
    </submittedName>
</protein>